<dbReference type="InterPro" id="IPR050482">
    <property type="entry name" value="Sensor_HK_TwoCompSys"/>
</dbReference>
<comment type="catalytic activity">
    <reaction evidence="1">
        <text>ATP + protein L-histidine = ADP + protein N-phospho-L-histidine.</text>
        <dbReference type="EC" id="2.7.13.3"/>
    </reaction>
</comment>
<dbReference type="PANTHER" id="PTHR24421">
    <property type="entry name" value="NITRATE/NITRITE SENSOR PROTEIN NARX-RELATED"/>
    <property type="match status" value="1"/>
</dbReference>
<evidence type="ECO:0000256" key="3">
    <source>
        <dbReference type="ARBA" id="ARBA00022679"/>
    </source>
</evidence>
<evidence type="ECO:0000256" key="7">
    <source>
        <dbReference type="SAM" id="Phobius"/>
    </source>
</evidence>
<dbReference type="EC" id="2.7.13.3" evidence="2"/>
<dbReference type="PANTHER" id="PTHR24421:SF10">
    <property type="entry name" value="NITRATE_NITRITE SENSOR PROTEIN NARQ"/>
    <property type="match status" value="1"/>
</dbReference>
<comment type="caution">
    <text evidence="9">The sequence shown here is derived from an EMBL/GenBank/DDBJ whole genome shotgun (WGS) entry which is preliminary data.</text>
</comment>
<dbReference type="InterPro" id="IPR011990">
    <property type="entry name" value="TPR-like_helical_dom_sf"/>
</dbReference>
<keyword evidence="10" id="KW-1185">Reference proteome</keyword>
<dbReference type="InterPro" id="IPR003594">
    <property type="entry name" value="HATPase_dom"/>
</dbReference>
<keyword evidence="9" id="KW-0067">ATP-binding</keyword>
<evidence type="ECO:0000259" key="8">
    <source>
        <dbReference type="Pfam" id="PF02518"/>
    </source>
</evidence>
<keyword evidence="6" id="KW-0802">TPR repeat</keyword>
<evidence type="ECO:0000313" key="9">
    <source>
        <dbReference type="EMBL" id="MFC4749234.1"/>
    </source>
</evidence>
<dbReference type="SUPFAM" id="SSF55874">
    <property type="entry name" value="ATPase domain of HSP90 chaperone/DNA topoisomerase II/histidine kinase"/>
    <property type="match status" value="1"/>
</dbReference>
<evidence type="ECO:0000256" key="4">
    <source>
        <dbReference type="ARBA" id="ARBA00022777"/>
    </source>
</evidence>
<reference evidence="10" key="1">
    <citation type="journal article" date="2019" name="Int. J. Syst. Evol. Microbiol.">
        <title>The Global Catalogue of Microorganisms (GCM) 10K type strain sequencing project: providing services to taxonomists for standard genome sequencing and annotation.</title>
        <authorList>
            <consortium name="The Broad Institute Genomics Platform"/>
            <consortium name="The Broad Institute Genome Sequencing Center for Infectious Disease"/>
            <person name="Wu L."/>
            <person name="Ma J."/>
        </authorList>
    </citation>
    <scope>NUCLEOTIDE SEQUENCE [LARGE SCALE GENOMIC DNA]</scope>
    <source>
        <strain evidence="10">WYCCWR 13023</strain>
    </source>
</reference>
<keyword evidence="7" id="KW-0472">Membrane</keyword>
<dbReference type="InterPro" id="IPR019734">
    <property type="entry name" value="TPR_rpt"/>
</dbReference>
<dbReference type="SMART" id="SM00028">
    <property type="entry name" value="TPR"/>
    <property type="match status" value="4"/>
</dbReference>
<keyword evidence="4" id="KW-0418">Kinase</keyword>
<dbReference type="RefSeq" id="WP_213259155.1">
    <property type="nucleotide sequence ID" value="NZ_JAGYWA010000006.1"/>
</dbReference>
<dbReference type="GO" id="GO:0005524">
    <property type="term" value="F:ATP binding"/>
    <property type="evidence" value="ECO:0007669"/>
    <property type="project" value="UniProtKB-KW"/>
</dbReference>
<protein>
    <recommendedName>
        <fullName evidence="2">histidine kinase</fullName>
        <ecNumber evidence="2">2.7.13.3</ecNumber>
    </recommendedName>
</protein>
<dbReference type="Proteomes" id="UP001595935">
    <property type="component" value="Unassembled WGS sequence"/>
</dbReference>
<name>A0ABV9PGQ3_9FLAO</name>
<feature type="repeat" description="TPR" evidence="6">
    <location>
        <begin position="118"/>
        <end position="151"/>
    </location>
</feature>
<gene>
    <name evidence="9" type="ORF">ACFO5S_17425</name>
</gene>
<sequence length="574" mass="66667">MIPPKLRASLYIVTFLFFLSCQKKDNDLNNSKNNEAEVEKLITIANTFFQNKKLDSSFYYYNKAKFICNPITDSDHYVSTLNRMATIQQSRGDFAGSESTITEALPYLKYVKNNLHVWNTYTTLGTNYLNIYDYKNAILYHQKALQLNTSNWKKLNAKNNIAVVLTHEERYNEALEIFLPLATEKEVIKNSSLYGSLLDNIGLCYTKLNETQMAFQYLNKGLEVRQKSNDIKGLGKTYANFAEFYEKSNPYLAKKYMLLSYKSFNSVKDLEARLTLLKLMIRNSSNQELKKYSTTYVQLVDSLFEIRQKAKNEFAKIKYDSKKEKDENLKLRTHKVQNELQLEKQKNKNIISYIIIILSLSLLLTLYFYLISKGNKEKIEATYKSETRIAKKLHDELANDIYHTMAFAENKNLSITENKEQLLNSLDAIYSRTRDISKENNPIVSNENYILYLKEMLSGFNTFDISIILNGLDSINWNDIERNKKITIYRVLQELLVNMKKHSNATLVEITFKKSEKNIEINYTDNGKGADINEMTLKNGLHNVETRILSIKGRIDIDSAPDKGFKVFIKFPLT</sequence>
<evidence type="ECO:0000256" key="5">
    <source>
        <dbReference type="ARBA" id="ARBA00023012"/>
    </source>
</evidence>
<dbReference type="Gene3D" id="1.25.40.10">
    <property type="entry name" value="Tetratricopeptide repeat domain"/>
    <property type="match status" value="2"/>
</dbReference>
<dbReference type="CDD" id="cd16917">
    <property type="entry name" value="HATPase_UhpB-NarQ-NarX-like"/>
    <property type="match status" value="1"/>
</dbReference>
<dbReference type="PROSITE" id="PS50005">
    <property type="entry name" value="TPR"/>
    <property type="match status" value="1"/>
</dbReference>
<keyword evidence="7" id="KW-1133">Transmembrane helix</keyword>
<evidence type="ECO:0000256" key="2">
    <source>
        <dbReference type="ARBA" id="ARBA00012438"/>
    </source>
</evidence>
<accession>A0ABV9PGQ3</accession>
<dbReference type="InterPro" id="IPR036890">
    <property type="entry name" value="HATPase_C_sf"/>
</dbReference>
<dbReference type="SUPFAM" id="SSF48452">
    <property type="entry name" value="TPR-like"/>
    <property type="match status" value="2"/>
</dbReference>
<dbReference type="PROSITE" id="PS51257">
    <property type="entry name" value="PROKAR_LIPOPROTEIN"/>
    <property type="match status" value="1"/>
</dbReference>
<dbReference type="EMBL" id="JBHSGV010000006">
    <property type="protein sequence ID" value="MFC4749234.1"/>
    <property type="molecule type" value="Genomic_DNA"/>
</dbReference>
<keyword evidence="3" id="KW-0808">Transferase</keyword>
<keyword evidence="9" id="KW-0547">Nucleotide-binding</keyword>
<evidence type="ECO:0000313" key="10">
    <source>
        <dbReference type="Proteomes" id="UP001595935"/>
    </source>
</evidence>
<keyword evidence="5" id="KW-0902">Two-component regulatory system</keyword>
<feature type="domain" description="Histidine kinase/HSP90-like ATPase" evidence="8">
    <location>
        <begin position="485"/>
        <end position="573"/>
    </location>
</feature>
<dbReference type="Pfam" id="PF13424">
    <property type="entry name" value="TPR_12"/>
    <property type="match status" value="1"/>
</dbReference>
<feature type="transmembrane region" description="Helical" evidence="7">
    <location>
        <begin position="350"/>
        <end position="370"/>
    </location>
</feature>
<proteinExistence type="predicted"/>
<dbReference type="Pfam" id="PF02518">
    <property type="entry name" value="HATPase_c"/>
    <property type="match status" value="1"/>
</dbReference>
<evidence type="ECO:0000256" key="1">
    <source>
        <dbReference type="ARBA" id="ARBA00000085"/>
    </source>
</evidence>
<evidence type="ECO:0000256" key="6">
    <source>
        <dbReference type="PROSITE-ProRule" id="PRU00339"/>
    </source>
</evidence>
<dbReference type="Gene3D" id="3.30.565.10">
    <property type="entry name" value="Histidine kinase-like ATPase, C-terminal domain"/>
    <property type="match status" value="1"/>
</dbReference>
<keyword evidence="7" id="KW-0812">Transmembrane</keyword>
<organism evidence="9 10">
    <name type="scientific">Flavobacterium branchiicola</name>
    <dbReference type="NCBI Taxonomy" id="1114875"/>
    <lineage>
        <taxon>Bacteria</taxon>
        <taxon>Pseudomonadati</taxon>
        <taxon>Bacteroidota</taxon>
        <taxon>Flavobacteriia</taxon>
        <taxon>Flavobacteriales</taxon>
        <taxon>Flavobacteriaceae</taxon>
        <taxon>Flavobacterium</taxon>
    </lineage>
</organism>